<organism evidence="11 12">
    <name type="scientific">Aphanomyces astaci</name>
    <name type="common">Crayfish plague agent</name>
    <dbReference type="NCBI Taxonomy" id="112090"/>
    <lineage>
        <taxon>Eukaryota</taxon>
        <taxon>Sar</taxon>
        <taxon>Stramenopiles</taxon>
        <taxon>Oomycota</taxon>
        <taxon>Saprolegniomycetes</taxon>
        <taxon>Saprolegniales</taxon>
        <taxon>Verrucalvaceae</taxon>
        <taxon>Aphanomyces</taxon>
    </lineage>
</organism>
<evidence type="ECO:0000256" key="7">
    <source>
        <dbReference type="ARBA" id="ARBA00023049"/>
    </source>
</evidence>
<dbReference type="Pfam" id="PF01431">
    <property type="entry name" value="Peptidase_M13"/>
    <property type="match status" value="1"/>
</dbReference>
<dbReference type="Gene3D" id="1.10.1380.10">
    <property type="entry name" value="Neutral endopeptidase , domain2"/>
    <property type="match status" value="1"/>
</dbReference>
<evidence type="ECO:0000313" key="12">
    <source>
        <dbReference type="Proteomes" id="UP000285712"/>
    </source>
</evidence>
<gene>
    <name evidence="11" type="ORF">DYB35_010125</name>
</gene>
<evidence type="ECO:0000256" key="3">
    <source>
        <dbReference type="ARBA" id="ARBA00022670"/>
    </source>
</evidence>
<dbReference type="GO" id="GO:0046872">
    <property type="term" value="F:metal ion binding"/>
    <property type="evidence" value="ECO:0007669"/>
    <property type="project" value="UniProtKB-KW"/>
</dbReference>
<dbReference type="SUPFAM" id="SSF55486">
    <property type="entry name" value="Metalloproteases ('zincins'), catalytic domain"/>
    <property type="match status" value="1"/>
</dbReference>
<name>A0A3R6XMY7_APHAT</name>
<feature type="domain" description="Peptidase M13 N-terminal" evidence="10">
    <location>
        <begin position="50"/>
        <end position="413"/>
    </location>
</feature>
<dbReference type="Pfam" id="PF05649">
    <property type="entry name" value="Peptidase_M13_N"/>
    <property type="match status" value="1"/>
</dbReference>
<dbReference type="PROSITE" id="PS51885">
    <property type="entry name" value="NEPRILYSIN"/>
    <property type="match status" value="1"/>
</dbReference>
<keyword evidence="7" id="KW-0482">Metalloprotease</keyword>
<keyword evidence="5" id="KW-0378">Hydrolase</keyword>
<dbReference type="InterPro" id="IPR018497">
    <property type="entry name" value="Peptidase_M13_C"/>
</dbReference>
<feature type="chain" id="PRO_5018623832" description="Peptidase M13 C-terminal domain-containing protein" evidence="8">
    <location>
        <begin position="30"/>
        <end position="680"/>
    </location>
</feature>
<sequence>MGLVAWSFFNMPAMVKIIVSVLSAAVASAFGTISEFPTEMTSRMDQTVDPCTDFYSYSCGTWYNQTTLHSNAVINMFTVIEDASDKVIEKLLNAKLPKLAEFYDACMDTDTLDTLDLAPIEAHLKAIRSANSTIEAIFRGAAISNATGVTLFVKLLVLPDNADVTRYVLKAEHPGLPFDQKYFHQPLWADVEKPYRDYLATIFKLAGHAEVEAAIDVVIAFERLFAGVEPSKRILQEAVTPRRLPLSTANASYPLGLGLPLQGFGLDVREGCNTTTVLVENHHFFDYLEEMLRRMPIDDLKTIIEYKVLDFNKRHLSAPFVQAWFDFYVMVSEGRKEFPSRDEICRSQVQTSMGELLGSYYLKEVWTTDTAAFADSLVLKLKASFKNVLDTAGWLDDTTRANVTTKMSKLIQLLGGTKNPKTYPTLTFDPKAYIANLNKVSAFDTAFNLAQIDTAVEKEIWVEIPAYDANAGYHEATNTLLLPAASWQPPFYYAKADPSVNYAAIGSTIGHEITHGFDNKDAFDIDGDGKINLLWTANVTKKFDEKAKCFIEQYGSMDVKSELTGDFLGKLDGKLTLRETIADNGGLNIAYRAYRDYVHAEAEATKYTKETGEKMFWISHAQLRCAKNSDEYLQILLADEHPPGRHRLIGSVQNSVDFAKVFNCPVDSPMNPTKKCVLWE</sequence>
<feature type="domain" description="Peptidase M13 C-terminal" evidence="9">
    <location>
        <begin position="470"/>
        <end position="676"/>
    </location>
</feature>
<protein>
    <recommendedName>
        <fullName evidence="13">Peptidase M13 C-terminal domain-containing protein</fullName>
    </recommendedName>
</protein>
<evidence type="ECO:0000256" key="1">
    <source>
        <dbReference type="ARBA" id="ARBA00001947"/>
    </source>
</evidence>
<accession>A0A3R6XMY7</accession>
<dbReference type="PRINTS" id="PR00786">
    <property type="entry name" value="NEPRILYSIN"/>
</dbReference>
<keyword evidence="8" id="KW-0732">Signal</keyword>
<dbReference type="GO" id="GO:0005886">
    <property type="term" value="C:plasma membrane"/>
    <property type="evidence" value="ECO:0007669"/>
    <property type="project" value="TreeGrafter"/>
</dbReference>
<evidence type="ECO:0000256" key="4">
    <source>
        <dbReference type="ARBA" id="ARBA00022723"/>
    </source>
</evidence>
<proteinExistence type="inferred from homology"/>
<comment type="similarity">
    <text evidence="2">Belongs to the peptidase M13 family.</text>
</comment>
<evidence type="ECO:0000256" key="5">
    <source>
        <dbReference type="ARBA" id="ARBA00022801"/>
    </source>
</evidence>
<evidence type="ECO:0000256" key="8">
    <source>
        <dbReference type="SAM" id="SignalP"/>
    </source>
</evidence>
<dbReference type="VEuPathDB" id="FungiDB:H257_17107"/>
<dbReference type="PANTHER" id="PTHR11733:SF167">
    <property type="entry name" value="FI17812P1-RELATED"/>
    <property type="match status" value="1"/>
</dbReference>
<dbReference type="GO" id="GO:0016485">
    <property type="term" value="P:protein processing"/>
    <property type="evidence" value="ECO:0007669"/>
    <property type="project" value="TreeGrafter"/>
</dbReference>
<dbReference type="InterPro" id="IPR000718">
    <property type="entry name" value="Peptidase_M13"/>
</dbReference>
<evidence type="ECO:0000256" key="2">
    <source>
        <dbReference type="ARBA" id="ARBA00007357"/>
    </source>
</evidence>
<evidence type="ECO:0008006" key="13">
    <source>
        <dbReference type="Google" id="ProtNLM"/>
    </source>
</evidence>
<dbReference type="EMBL" id="QUTG01004973">
    <property type="protein sequence ID" value="RHY86701.1"/>
    <property type="molecule type" value="Genomic_DNA"/>
</dbReference>
<dbReference type="AlphaFoldDB" id="A0A3R6XMY7"/>
<dbReference type="CDD" id="cd08662">
    <property type="entry name" value="M13"/>
    <property type="match status" value="1"/>
</dbReference>
<evidence type="ECO:0000259" key="9">
    <source>
        <dbReference type="Pfam" id="PF01431"/>
    </source>
</evidence>
<evidence type="ECO:0000259" key="10">
    <source>
        <dbReference type="Pfam" id="PF05649"/>
    </source>
</evidence>
<dbReference type="InterPro" id="IPR042089">
    <property type="entry name" value="Peptidase_M13_dom_2"/>
</dbReference>
<dbReference type="InterPro" id="IPR024079">
    <property type="entry name" value="MetalloPept_cat_dom_sf"/>
</dbReference>
<dbReference type="GO" id="GO:0004222">
    <property type="term" value="F:metalloendopeptidase activity"/>
    <property type="evidence" value="ECO:0007669"/>
    <property type="project" value="InterPro"/>
</dbReference>
<dbReference type="Proteomes" id="UP000285712">
    <property type="component" value="Unassembled WGS sequence"/>
</dbReference>
<dbReference type="PANTHER" id="PTHR11733">
    <property type="entry name" value="ZINC METALLOPROTEASE FAMILY M13 NEPRILYSIN-RELATED"/>
    <property type="match status" value="1"/>
</dbReference>
<evidence type="ECO:0000313" key="11">
    <source>
        <dbReference type="EMBL" id="RHY86701.1"/>
    </source>
</evidence>
<reference evidence="11 12" key="1">
    <citation type="submission" date="2018-08" db="EMBL/GenBank/DDBJ databases">
        <title>Aphanomyces genome sequencing and annotation.</title>
        <authorList>
            <person name="Minardi D."/>
            <person name="Oidtmann B."/>
            <person name="Van Der Giezen M."/>
            <person name="Studholme D.J."/>
        </authorList>
    </citation>
    <scope>NUCLEOTIDE SEQUENCE [LARGE SCALE GENOMIC DNA]</scope>
    <source>
        <strain evidence="11 12">Sv</strain>
    </source>
</reference>
<dbReference type="Gene3D" id="3.40.390.10">
    <property type="entry name" value="Collagenase (Catalytic Domain)"/>
    <property type="match status" value="1"/>
</dbReference>
<keyword evidence="4" id="KW-0479">Metal-binding</keyword>
<comment type="cofactor">
    <cofactor evidence="1">
        <name>Zn(2+)</name>
        <dbReference type="ChEBI" id="CHEBI:29105"/>
    </cofactor>
</comment>
<comment type="caution">
    <text evidence="11">The sequence shown here is derived from an EMBL/GenBank/DDBJ whole genome shotgun (WGS) entry which is preliminary data.</text>
</comment>
<feature type="signal peptide" evidence="8">
    <location>
        <begin position="1"/>
        <end position="29"/>
    </location>
</feature>
<keyword evidence="6" id="KW-0862">Zinc</keyword>
<keyword evidence="3" id="KW-0645">Protease</keyword>
<dbReference type="InterPro" id="IPR008753">
    <property type="entry name" value="Peptidase_M13_N"/>
</dbReference>
<evidence type="ECO:0000256" key="6">
    <source>
        <dbReference type="ARBA" id="ARBA00022833"/>
    </source>
</evidence>